<reference evidence="1 2" key="1">
    <citation type="journal article" date="2013" name="PLoS Genet.">
        <title>The genome and development-dependent transcriptomes of Pyronema confluens: a window into fungal evolution.</title>
        <authorList>
            <person name="Traeger S."/>
            <person name="Altegoer F."/>
            <person name="Freitag M."/>
            <person name="Gabaldon T."/>
            <person name="Kempken F."/>
            <person name="Kumar A."/>
            <person name="Marcet-Houben M."/>
            <person name="Poggeler S."/>
            <person name="Stajich J.E."/>
            <person name="Nowrousian M."/>
        </authorList>
    </citation>
    <scope>NUCLEOTIDE SEQUENCE [LARGE SCALE GENOMIC DNA]</scope>
    <source>
        <strain evidence="2">CBS 100304</strain>
        <tissue evidence="1">Vegetative mycelium</tissue>
    </source>
</reference>
<proteinExistence type="predicted"/>
<protein>
    <submittedName>
        <fullName evidence="1">Uncharacterized protein</fullName>
    </submittedName>
</protein>
<evidence type="ECO:0000313" key="2">
    <source>
        <dbReference type="Proteomes" id="UP000018144"/>
    </source>
</evidence>
<dbReference type="AlphaFoldDB" id="U4L390"/>
<evidence type="ECO:0000313" key="1">
    <source>
        <dbReference type="EMBL" id="CCX10937.1"/>
    </source>
</evidence>
<gene>
    <name evidence="1" type="ORF">PCON_10531</name>
</gene>
<name>U4L390_PYROM</name>
<sequence length="51" mass="5685">MLASPCSFVQLGAHPCLQGCAKSCSKHHHSDFTNSPRIDNMAEHISSYFHR</sequence>
<accession>U4L390</accession>
<dbReference type="Proteomes" id="UP000018144">
    <property type="component" value="Unassembled WGS sequence"/>
</dbReference>
<keyword evidence="2" id="KW-1185">Reference proteome</keyword>
<organism evidence="1 2">
    <name type="scientific">Pyronema omphalodes (strain CBS 100304)</name>
    <name type="common">Pyronema confluens</name>
    <dbReference type="NCBI Taxonomy" id="1076935"/>
    <lineage>
        <taxon>Eukaryota</taxon>
        <taxon>Fungi</taxon>
        <taxon>Dikarya</taxon>
        <taxon>Ascomycota</taxon>
        <taxon>Pezizomycotina</taxon>
        <taxon>Pezizomycetes</taxon>
        <taxon>Pezizales</taxon>
        <taxon>Pyronemataceae</taxon>
        <taxon>Pyronema</taxon>
    </lineage>
</organism>
<dbReference type="EMBL" id="HF935578">
    <property type="protein sequence ID" value="CCX10937.1"/>
    <property type="molecule type" value="Genomic_DNA"/>
</dbReference>